<keyword evidence="7" id="KW-1185">Reference proteome</keyword>
<dbReference type="GO" id="GO:0003700">
    <property type="term" value="F:DNA-binding transcription factor activity"/>
    <property type="evidence" value="ECO:0007669"/>
    <property type="project" value="InterPro"/>
</dbReference>
<dbReference type="GO" id="GO:0003677">
    <property type="term" value="F:DNA binding"/>
    <property type="evidence" value="ECO:0007669"/>
    <property type="project" value="UniProtKB-KW"/>
</dbReference>
<dbReference type="EMBL" id="FOTB01000003">
    <property type="protein sequence ID" value="SFK78133.1"/>
    <property type="molecule type" value="Genomic_DNA"/>
</dbReference>
<dbReference type="SMART" id="SM00347">
    <property type="entry name" value="HTH_MARR"/>
    <property type="match status" value="1"/>
</dbReference>
<evidence type="ECO:0000259" key="4">
    <source>
        <dbReference type="PROSITE" id="PS50995"/>
    </source>
</evidence>
<evidence type="ECO:0000256" key="1">
    <source>
        <dbReference type="ARBA" id="ARBA00023015"/>
    </source>
</evidence>
<evidence type="ECO:0000256" key="2">
    <source>
        <dbReference type="ARBA" id="ARBA00023125"/>
    </source>
</evidence>
<reference evidence="5 7" key="1">
    <citation type="journal article" date="2015" name="Int. J. Syst. Evol. Microbiol.">
        <title>Complete genome sequence of Salinicoccus halodurans H3B36, isolated from the Qaidam Basin in China.</title>
        <authorList>
            <person name="Jiang K."/>
            <person name="Xue Y."/>
            <person name="Ma Y."/>
        </authorList>
    </citation>
    <scope>NUCLEOTIDE SEQUENCE [LARGE SCALE GENOMIC DNA]</scope>
    <source>
        <strain evidence="5 7">H3B36</strain>
    </source>
</reference>
<proteinExistence type="predicted"/>
<dbReference type="OrthoDB" id="9799747at2"/>
<evidence type="ECO:0000256" key="3">
    <source>
        <dbReference type="ARBA" id="ARBA00023163"/>
    </source>
</evidence>
<dbReference type="InterPro" id="IPR000835">
    <property type="entry name" value="HTH_MarR-typ"/>
</dbReference>
<dbReference type="EMBL" id="CP011366">
    <property type="protein sequence ID" value="AKG73053.1"/>
    <property type="molecule type" value="Genomic_DNA"/>
</dbReference>
<keyword evidence="1" id="KW-0805">Transcription regulation</keyword>
<dbReference type="AlphaFoldDB" id="A0A0F7HIG4"/>
<evidence type="ECO:0000313" key="5">
    <source>
        <dbReference type="EMBL" id="AKG73053.1"/>
    </source>
</evidence>
<keyword evidence="3" id="KW-0804">Transcription</keyword>
<evidence type="ECO:0000313" key="6">
    <source>
        <dbReference type="EMBL" id="SFK78133.1"/>
    </source>
</evidence>
<dbReference type="InterPro" id="IPR036390">
    <property type="entry name" value="WH_DNA-bd_sf"/>
</dbReference>
<dbReference type="PANTHER" id="PTHR42756">
    <property type="entry name" value="TRANSCRIPTIONAL REGULATOR, MARR"/>
    <property type="match status" value="1"/>
</dbReference>
<sequence length="146" mass="16904">MPEELDNQELSLKLYIVMHHAFNSLQDQSFKDMKSYGLNPTEFAVLELLYNKGPQQIQQIGERVLLSSGSITYVVNNLIEEGYVVRKQYEMDRRIAYVYLKPKGKKLMNEIFPKHAEQLEKITNGLNAGEKKKLIETLKKLGKNVE</sequence>
<organism evidence="6 8">
    <name type="scientific">Salinicoccus halodurans</name>
    <dbReference type="NCBI Taxonomy" id="407035"/>
    <lineage>
        <taxon>Bacteria</taxon>
        <taxon>Bacillati</taxon>
        <taxon>Bacillota</taxon>
        <taxon>Bacilli</taxon>
        <taxon>Bacillales</taxon>
        <taxon>Staphylococcaceae</taxon>
        <taxon>Salinicoccus</taxon>
    </lineage>
</organism>
<dbReference type="Gene3D" id="1.10.10.10">
    <property type="entry name" value="Winged helix-like DNA-binding domain superfamily/Winged helix DNA-binding domain"/>
    <property type="match status" value="1"/>
</dbReference>
<dbReference type="Proteomes" id="UP000183090">
    <property type="component" value="Unassembled WGS sequence"/>
</dbReference>
<dbReference type="PANTHER" id="PTHR42756:SF1">
    <property type="entry name" value="TRANSCRIPTIONAL REPRESSOR OF EMRAB OPERON"/>
    <property type="match status" value="1"/>
</dbReference>
<reference evidence="7" key="2">
    <citation type="submission" date="2015-04" db="EMBL/GenBank/DDBJ databases">
        <title>Complete genome sequence of Salinicoccus halodurans strain H3B36, isolated from the Qaidam basin of China.</title>
        <authorList>
            <person name="Ma Y."/>
            <person name="Jiang K."/>
            <person name="Xue Y."/>
        </authorList>
    </citation>
    <scope>NUCLEOTIDE SEQUENCE [LARGE SCALE GENOMIC DNA]</scope>
    <source>
        <strain evidence="7">H3B36</strain>
    </source>
</reference>
<name>A0A0F7HIG4_9STAP</name>
<evidence type="ECO:0000313" key="8">
    <source>
        <dbReference type="Proteomes" id="UP000183090"/>
    </source>
</evidence>
<dbReference type="PRINTS" id="PR00598">
    <property type="entry name" value="HTHMARR"/>
</dbReference>
<protein>
    <submittedName>
        <fullName evidence="5 6">Transcriptional regulator</fullName>
    </submittedName>
</protein>
<reference evidence="6 8" key="3">
    <citation type="submission" date="2016-10" db="EMBL/GenBank/DDBJ databases">
        <authorList>
            <person name="Varghese N."/>
            <person name="Submissions S."/>
        </authorList>
    </citation>
    <scope>NUCLEOTIDE SEQUENCE [LARGE SCALE GENOMIC DNA]</scope>
    <source>
        <strain evidence="6 8">CGMCC 1.6501</strain>
    </source>
</reference>
<accession>A0A0F7HIG4</accession>
<gene>
    <name evidence="5" type="ORF">AAT16_01725</name>
    <name evidence="6" type="ORF">SAMN05216235_1719</name>
</gene>
<dbReference type="SUPFAM" id="SSF46785">
    <property type="entry name" value="Winged helix' DNA-binding domain"/>
    <property type="match status" value="1"/>
</dbReference>
<evidence type="ECO:0000313" key="7">
    <source>
        <dbReference type="Proteomes" id="UP000034029"/>
    </source>
</evidence>
<dbReference type="InterPro" id="IPR036388">
    <property type="entry name" value="WH-like_DNA-bd_sf"/>
</dbReference>
<dbReference type="KEGG" id="shv:AAT16_01725"/>
<dbReference type="PROSITE" id="PS50995">
    <property type="entry name" value="HTH_MARR_2"/>
    <property type="match status" value="1"/>
</dbReference>
<feature type="domain" description="HTH marR-type" evidence="4">
    <location>
        <begin position="7"/>
        <end position="143"/>
    </location>
</feature>
<keyword evidence="2" id="KW-0238">DNA-binding</keyword>
<dbReference type="Pfam" id="PF01047">
    <property type="entry name" value="MarR"/>
    <property type="match status" value="1"/>
</dbReference>
<dbReference type="Proteomes" id="UP000034029">
    <property type="component" value="Chromosome"/>
</dbReference>
<dbReference type="RefSeq" id="WP_046789245.1">
    <property type="nucleotide sequence ID" value="NZ_CP011366.1"/>
</dbReference>